<evidence type="ECO:0000256" key="9">
    <source>
        <dbReference type="RuleBase" id="RU363066"/>
    </source>
</evidence>
<evidence type="ECO:0000256" key="2">
    <source>
        <dbReference type="ARBA" id="ARBA00008420"/>
    </source>
</evidence>
<dbReference type="InterPro" id="IPR006001">
    <property type="entry name" value="Therm_gnt_kin"/>
</dbReference>
<sequence>MTRAIVVMGVSGCGKSTVGALLAAALPSAVFLDADDLHPAANRARMTAGIPLTDQDREPWLRACAAAVAAERSAGRPVVLACSALRRSYRDLLVAGAGPLFFVHLRAAPALIAGRLHARQGHFMPAGLLASQLETLEDLELGEYGMVADVAGTPGQIVRQVLSAAA</sequence>
<reference evidence="10 11" key="1">
    <citation type="submission" date="2021-01" db="EMBL/GenBank/DDBJ databases">
        <title>Whole genome shotgun sequence of Actinoplanes couchii NBRC 106145.</title>
        <authorList>
            <person name="Komaki H."/>
            <person name="Tamura T."/>
        </authorList>
    </citation>
    <scope>NUCLEOTIDE SEQUENCE [LARGE SCALE GENOMIC DNA]</scope>
    <source>
        <strain evidence="10 11">NBRC 106145</strain>
    </source>
</reference>
<dbReference type="PANTHER" id="PTHR43442">
    <property type="entry name" value="GLUCONOKINASE-RELATED"/>
    <property type="match status" value="1"/>
</dbReference>
<dbReference type="RefSeq" id="WP_203807056.1">
    <property type="nucleotide sequence ID" value="NZ_BAAAQE010000105.1"/>
</dbReference>
<dbReference type="SUPFAM" id="SSF52540">
    <property type="entry name" value="P-loop containing nucleoside triphosphate hydrolases"/>
    <property type="match status" value="1"/>
</dbReference>
<organism evidence="10 11">
    <name type="scientific">Actinoplanes couchii</name>
    <dbReference type="NCBI Taxonomy" id="403638"/>
    <lineage>
        <taxon>Bacteria</taxon>
        <taxon>Bacillati</taxon>
        <taxon>Actinomycetota</taxon>
        <taxon>Actinomycetes</taxon>
        <taxon>Micromonosporales</taxon>
        <taxon>Micromonosporaceae</taxon>
        <taxon>Actinoplanes</taxon>
    </lineage>
</organism>
<dbReference type="Proteomes" id="UP000612282">
    <property type="component" value="Unassembled WGS sequence"/>
</dbReference>
<dbReference type="NCBIfam" id="TIGR01313">
    <property type="entry name" value="therm_gnt_kin"/>
    <property type="match status" value="1"/>
</dbReference>
<dbReference type="Pfam" id="PF13671">
    <property type="entry name" value="AAA_33"/>
    <property type="match status" value="1"/>
</dbReference>
<keyword evidence="5 9" id="KW-0547">Nucleotide-binding</keyword>
<protein>
    <recommendedName>
        <fullName evidence="3 9">Gluconokinase</fullName>
        <ecNumber evidence="3 9">2.7.1.12</ecNumber>
    </recommendedName>
</protein>
<comment type="pathway">
    <text evidence="1">Carbohydrate acid metabolism.</text>
</comment>
<name>A0ABQ3XP26_9ACTN</name>
<keyword evidence="11" id="KW-1185">Reference proteome</keyword>
<evidence type="ECO:0000256" key="4">
    <source>
        <dbReference type="ARBA" id="ARBA00022679"/>
    </source>
</evidence>
<dbReference type="InterPro" id="IPR027417">
    <property type="entry name" value="P-loop_NTPase"/>
</dbReference>
<dbReference type="EMBL" id="BOMG01000105">
    <property type="protein sequence ID" value="GID60233.1"/>
    <property type="molecule type" value="Genomic_DNA"/>
</dbReference>
<proteinExistence type="inferred from homology"/>
<dbReference type="CDD" id="cd02021">
    <property type="entry name" value="GntK"/>
    <property type="match status" value="1"/>
</dbReference>
<dbReference type="Gene3D" id="3.40.50.300">
    <property type="entry name" value="P-loop containing nucleotide triphosphate hydrolases"/>
    <property type="match status" value="1"/>
</dbReference>
<gene>
    <name evidence="10" type="ORF">Aco03nite_086370</name>
</gene>
<dbReference type="PANTHER" id="PTHR43442:SF3">
    <property type="entry name" value="GLUCONOKINASE-RELATED"/>
    <property type="match status" value="1"/>
</dbReference>
<evidence type="ECO:0000256" key="8">
    <source>
        <dbReference type="ARBA" id="ARBA00048090"/>
    </source>
</evidence>
<evidence type="ECO:0000256" key="3">
    <source>
        <dbReference type="ARBA" id="ARBA00012054"/>
    </source>
</evidence>
<comment type="catalytic activity">
    <reaction evidence="8 9">
        <text>D-gluconate + ATP = 6-phospho-D-gluconate + ADP + H(+)</text>
        <dbReference type="Rhea" id="RHEA:19433"/>
        <dbReference type="ChEBI" id="CHEBI:15378"/>
        <dbReference type="ChEBI" id="CHEBI:18391"/>
        <dbReference type="ChEBI" id="CHEBI:30616"/>
        <dbReference type="ChEBI" id="CHEBI:58759"/>
        <dbReference type="ChEBI" id="CHEBI:456216"/>
        <dbReference type="EC" id="2.7.1.12"/>
    </reaction>
</comment>
<evidence type="ECO:0000256" key="7">
    <source>
        <dbReference type="ARBA" id="ARBA00022840"/>
    </source>
</evidence>
<evidence type="ECO:0000256" key="6">
    <source>
        <dbReference type="ARBA" id="ARBA00022777"/>
    </source>
</evidence>
<keyword evidence="4 9" id="KW-0808">Transferase</keyword>
<evidence type="ECO:0000313" key="11">
    <source>
        <dbReference type="Proteomes" id="UP000612282"/>
    </source>
</evidence>
<dbReference type="EC" id="2.7.1.12" evidence="3 9"/>
<evidence type="ECO:0000256" key="5">
    <source>
        <dbReference type="ARBA" id="ARBA00022741"/>
    </source>
</evidence>
<evidence type="ECO:0000256" key="1">
    <source>
        <dbReference type="ARBA" id="ARBA00004761"/>
    </source>
</evidence>
<comment type="similarity">
    <text evidence="2 9">Belongs to the gluconokinase GntK/GntV family.</text>
</comment>
<accession>A0ABQ3XP26</accession>
<comment type="caution">
    <text evidence="10">The sequence shown here is derived from an EMBL/GenBank/DDBJ whole genome shotgun (WGS) entry which is preliminary data.</text>
</comment>
<evidence type="ECO:0000313" key="10">
    <source>
        <dbReference type="EMBL" id="GID60233.1"/>
    </source>
</evidence>
<keyword evidence="6 9" id="KW-0418">Kinase</keyword>
<keyword evidence="7 9" id="KW-0067">ATP-binding</keyword>